<dbReference type="Gene3D" id="3.40.395.10">
    <property type="entry name" value="Adenoviral Proteinase, Chain A"/>
    <property type="match status" value="1"/>
</dbReference>
<reference evidence="2 3" key="1">
    <citation type="submission" date="2018-05" db="EMBL/GenBank/DDBJ databases">
        <authorList>
            <person name="Thind KAUR A."/>
        </authorList>
    </citation>
    <scope>NUCLEOTIDE SEQUENCE [LARGE SCALE GENOMIC DNA]</scope>
</reference>
<dbReference type="SUPFAM" id="SSF54001">
    <property type="entry name" value="Cysteine proteinases"/>
    <property type="match status" value="1"/>
</dbReference>
<sequence>MVDELELPSFGQKEKERKLAGGVGAAATRKVKKVSHKTVKACVMSPKGREDATVQSAATTTTSQQAPTVQRPTDEVASQKATSPAKSKVYQKRAAKKQNTATDHILQATEQKKQATAESAKTENRASAESAKSENRATAESAKTKNRATGATFEATQQKTQATRVSMQAATAQESAAPPTQSTVATTVLEEATPEQEQATTQDSTDKPPVLPNKQAYSAKGKEISLDDVRDINKLLEKCVSPGSTPPLARSNSAGTIPVIRTSVAINLPANKGACDSGEEARLLQRSKSGSAVWDDYCPAPPSDLGIDEPAGITGEEGKAAEDKGVVNAAANGDIEWGIDWGNMDFNEVVEGAVKNAVGQSAGHMSPAGFSMPTEVAKTTAEWESSCKGAASSSEEPVPEKRERRIQKAPPSQRSPYVNVEIRKDFTCNAETNRVPQIINYRGYFCTIKELAQSMRKAGWMKTHVFELGIEAIMYNRHVGSKKIMMPVRFSTWLQWLDLNVRELHDRFRKSNRLDEQDMVMIPVLENLDPENANGAHHYWVLNINLRDKMFEVFDSWRMLKKSKRLDDVARAIVAAVCVLWDKYYPKQAKTMDQFPLVDIDAPKQAVS</sequence>
<feature type="region of interest" description="Disordered" evidence="1">
    <location>
        <begin position="383"/>
        <end position="414"/>
    </location>
</feature>
<proteinExistence type="predicted"/>
<feature type="region of interest" description="Disordered" evidence="1">
    <location>
        <begin position="43"/>
        <end position="219"/>
    </location>
</feature>
<accession>A0A7H4LAV7</accession>
<dbReference type="EMBL" id="LS480641">
    <property type="protein sequence ID" value="SPT15745.1"/>
    <property type="molecule type" value="Genomic_DNA"/>
</dbReference>
<dbReference type="PANTHER" id="PTHR36479">
    <property type="entry name" value="ULP_PROTEASE DOMAIN-CONTAINING PROTEIN"/>
    <property type="match status" value="1"/>
</dbReference>
<dbReference type="InterPro" id="IPR038765">
    <property type="entry name" value="Papain-like_cys_pep_sf"/>
</dbReference>
<organism evidence="2 3">
    <name type="scientific">Triticum aestivum</name>
    <name type="common">Wheat</name>
    <dbReference type="NCBI Taxonomy" id="4565"/>
    <lineage>
        <taxon>Eukaryota</taxon>
        <taxon>Viridiplantae</taxon>
        <taxon>Streptophyta</taxon>
        <taxon>Embryophyta</taxon>
        <taxon>Tracheophyta</taxon>
        <taxon>Spermatophyta</taxon>
        <taxon>Magnoliopsida</taxon>
        <taxon>Liliopsida</taxon>
        <taxon>Poales</taxon>
        <taxon>Poaceae</taxon>
        <taxon>BOP clade</taxon>
        <taxon>Pooideae</taxon>
        <taxon>Triticodae</taxon>
        <taxon>Triticeae</taxon>
        <taxon>Triticinae</taxon>
        <taxon>Triticum</taxon>
    </lineage>
</organism>
<evidence type="ECO:0000256" key="1">
    <source>
        <dbReference type="SAM" id="MobiDB-lite"/>
    </source>
</evidence>
<dbReference type="PANTHER" id="PTHR36479:SF10">
    <property type="entry name" value="UBIQUITIN-LIKE PROTEASE FAMILY PROFILE DOMAIN-CONTAINING PROTEIN"/>
    <property type="match status" value="1"/>
</dbReference>
<protein>
    <submittedName>
        <fullName evidence="2">Uncharacterized protein</fullName>
    </submittedName>
</protein>
<feature type="compositionally biased region" description="Polar residues" evidence="1">
    <location>
        <begin position="154"/>
        <end position="186"/>
    </location>
</feature>
<feature type="region of interest" description="Disordered" evidence="1">
    <location>
        <begin position="1"/>
        <end position="29"/>
    </location>
</feature>
<dbReference type="AlphaFoldDB" id="A0A7H4LAV7"/>
<name>A0A7H4LAV7_WHEAT</name>
<feature type="compositionally biased region" description="Low complexity" evidence="1">
    <location>
        <begin position="53"/>
        <end position="70"/>
    </location>
</feature>
<dbReference type="Proteomes" id="UP000280104">
    <property type="component" value="Chromosome II"/>
</dbReference>
<feature type="compositionally biased region" description="Basic and acidic residues" evidence="1">
    <location>
        <begin position="110"/>
        <end position="137"/>
    </location>
</feature>
<evidence type="ECO:0000313" key="2">
    <source>
        <dbReference type="EMBL" id="SPT15745.1"/>
    </source>
</evidence>
<gene>
    <name evidence="2" type="ORF">CAMPLR22A2D_LOCUS336</name>
</gene>
<evidence type="ECO:0000313" key="3">
    <source>
        <dbReference type="Proteomes" id="UP000280104"/>
    </source>
</evidence>